<accession>A0A8K0L2N0</accession>
<dbReference type="InterPro" id="IPR016181">
    <property type="entry name" value="Acyl_CoA_acyltransferase"/>
</dbReference>
<evidence type="ECO:0000313" key="4">
    <source>
        <dbReference type="Proteomes" id="UP000809789"/>
    </source>
</evidence>
<evidence type="ECO:0000313" key="3">
    <source>
        <dbReference type="EMBL" id="KAG8627982.1"/>
    </source>
</evidence>
<dbReference type="GO" id="GO:0016747">
    <property type="term" value="F:acyltransferase activity, transferring groups other than amino-acyl groups"/>
    <property type="evidence" value="ECO:0007669"/>
    <property type="project" value="InterPro"/>
</dbReference>
<dbReference type="InterPro" id="IPR052523">
    <property type="entry name" value="Trichothecene_AcTrans"/>
</dbReference>
<evidence type="ECO:0000259" key="2">
    <source>
        <dbReference type="PROSITE" id="PS51186"/>
    </source>
</evidence>
<sequence length="232" mass="25856">MSHTLSPNHSLLPTHRFDTPLLGQFLSASKLQLAINRFIFKSWPHSEKQLAHYTAQVESAYGDSQIASFKVVHDRSGEVVAHLVLTREEARGGGEGDADERNRDEGKGEEGDGKEGRPDVPEYLVPEPFFAVIDAAEEIEKEVEGRERLTLTWMYVRPESRRQGIGSGLVAFALETARKEGVPLVTAAEPQAYDFMKKRGFRDTKHVDFDLAKWAPSNSGYGVFRLSGLIAE</sequence>
<keyword evidence="4" id="KW-1185">Reference proteome</keyword>
<dbReference type="Proteomes" id="UP000809789">
    <property type="component" value="Unassembled WGS sequence"/>
</dbReference>
<dbReference type="Pfam" id="PF13508">
    <property type="entry name" value="Acetyltransf_7"/>
    <property type="match status" value="1"/>
</dbReference>
<dbReference type="SUPFAM" id="SSF55729">
    <property type="entry name" value="Acyl-CoA N-acyltransferases (Nat)"/>
    <property type="match status" value="1"/>
</dbReference>
<dbReference type="CDD" id="cd04301">
    <property type="entry name" value="NAT_SF"/>
    <property type="match status" value="1"/>
</dbReference>
<feature type="region of interest" description="Disordered" evidence="1">
    <location>
        <begin position="86"/>
        <end position="121"/>
    </location>
</feature>
<dbReference type="PROSITE" id="PS51186">
    <property type="entry name" value="GNAT"/>
    <property type="match status" value="1"/>
</dbReference>
<protein>
    <recommendedName>
        <fullName evidence="2">N-acetyltransferase domain-containing protein</fullName>
    </recommendedName>
</protein>
<dbReference type="EMBL" id="JAESVG020000004">
    <property type="protein sequence ID" value="KAG8627982.1"/>
    <property type="molecule type" value="Genomic_DNA"/>
</dbReference>
<feature type="compositionally biased region" description="Basic and acidic residues" evidence="1">
    <location>
        <begin position="86"/>
        <end position="120"/>
    </location>
</feature>
<proteinExistence type="predicted"/>
<gene>
    <name evidence="3" type="ORF">KVT40_003855</name>
</gene>
<reference evidence="3" key="1">
    <citation type="submission" date="2021-07" db="EMBL/GenBank/DDBJ databases">
        <title>Elsinoe batatas strain:CRI-CJ2 Genome sequencing and assembly.</title>
        <authorList>
            <person name="Huang L."/>
        </authorList>
    </citation>
    <scope>NUCLEOTIDE SEQUENCE</scope>
    <source>
        <strain evidence="3">CRI-CJ2</strain>
    </source>
</reference>
<organism evidence="3 4">
    <name type="scientific">Elsinoe batatas</name>
    <dbReference type="NCBI Taxonomy" id="2601811"/>
    <lineage>
        <taxon>Eukaryota</taxon>
        <taxon>Fungi</taxon>
        <taxon>Dikarya</taxon>
        <taxon>Ascomycota</taxon>
        <taxon>Pezizomycotina</taxon>
        <taxon>Dothideomycetes</taxon>
        <taxon>Dothideomycetidae</taxon>
        <taxon>Myriangiales</taxon>
        <taxon>Elsinoaceae</taxon>
        <taxon>Elsinoe</taxon>
    </lineage>
</organism>
<dbReference type="PANTHER" id="PTHR42791">
    <property type="entry name" value="GNAT FAMILY ACETYLTRANSFERASE"/>
    <property type="match status" value="1"/>
</dbReference>
<feature type="domain" description="N-acetyltransferase" evidence="2">
    <location>
        <begin position="84"/>
        <end position="216"/>
    </location>
</feature>
<evidence type="ECO:0000256" key="1">
    <source>
        <dbReference type="SAM" id="MobiDB-lite"/>
    </source>
</evidence>
<dbReference type="AlphaFoldDB" id="A0A8K0L2N0"/>
<dbReference type="PANTHER" id="PTHR42791:SF4">
    <property type="entry name" value="ACETYLTRANSFERASE, GNAT FAMILY FAMILY (AFU_ORTHOLOGUE AFUA_4G09540)-RELATED"/>
    <property type="match status" value="1"/>
</dbReference>
<dbReference type="Gene3D" id="3.40.630.30">
    <property type="match status" value="1"/>
</dbReference>
<comment type="caution">
    <text evidence="3">The sequence shown here is derived from an EMBL/GenBank/DDBJ whole genome shotgun (WGS) entry which is preliminary data.</text>
</comment>
<dbReference type="InterPro" id="IPR000182">
    <property type="entry name" value="GNAT_dom"/>
</dbReference>
<name>A0A8K0L2N0_9PEZI</name>
<dbReference type="OrthoDB" id="21615at2759"/>